<name>A0ABU1J4P4_9BACL</name>
<feature type="transmembrane region" description="Helical" evidence="8">
    <location>
        <begin position="333"/>
        <end position="352"/>
    </location>
</feature>
<evidence type="ECO:0000313" key="10">
    <source>
        <dbReference type="EMBL" id="MDR6246181.1"/>
    </source>
</evidence>
<evidence type="ECO:0000256" key="7">
    <source>
        <dbReference type="ARBA" id="ARBA00023136"/>
    </source>
</evidence>
<dbReference type="Pfam" id="PF00324">
    <property type="entry name" value="AA_permease"/>
    <property type="match status" value="1"/>
</dbReference>
<dbReference type="Gene3D" id="1.20.1740.10">
    <property type="entry name" value="Amino acid/polyamine transporter I"/>
    <property type="match status" value="1"/>
</dbReference>
<dbReference type="PROSITE" id="PS00218">
    <property type="entry name" value="AMINO_ACID_PERMEASE_1"/>
    <property type="match status" value="1"/>
</dbReference>
<dbReference type="Proteomes" id="UP001185028">
    <property type="component" value="Unassembled WGS sequence"/>
</dbReference>
<dbReference type="PANTHER" id="PTHR43495:SF6">
    <property type="entry name" value="THREONINE_SERINE TRANSPORTER YBXG-RELATED"/>
    <property type="match status" value="1"/>
</dbReference>
<feature type="transmembrane region" description="Helical" evidence="8">
    <location>
        <begin position="12"/>
        <end position="32"/>
    </location>
</feature>
<evidence type="ECO:0000256" key="1">
    <source>
        <dbReference type="ARBA" id="ARBA00004651"/>
    </source>
</evidence>
<protein>
    <submittedName>
        <fullName evidence="10">AAT family amino acid transporter</fullName>
    </submittedName>
</protein>
<keyword evidence="3" id="KW-1003">Cell membrane</keyword>
<comment type="caution">
    <text evidence="10">The sequence shown here is derived from an EMBL/GenBank/DDBJ whole genome shotgun (WGS) entry which is preliminary data.</text>
</comment>
<dbReference type="EMBL" id="JAVDQH010000023">
    <property type="protein sequence ID" value="MDR6246181.1"/>
    <property type="molecule type" value="Genomic_DNA"/>
</dbReference>
<feature type="transmembrane region" description="Helical" evidence="8">
    <location>
        <begin position="38"/>
        <end position="58"/>
    </location>
</feature>
<keyword evidence="2" id="KW-0813">Transport</keyword>
<keyword evidence="6 8" id="KW-1133">Transmembrane helix</keyword>
<feature type="transmembrane region" description="Helical" evidence="8">
    <location>
        <begin position="238"/>
        <end position="257"/>
    </location>
</feature>
<keyword evidence="5" id="KW-0029">Amino-acid transport</keyword>
<reference evidence="10 11" key="1">
    <citation type="submission" date="2023-07" db="EMBL/GenBank/DDBJ databases">
        <title>Genomic Encyclopedia of Type Strains, Phase IV (KMG-IV): sequencing the most valuable type-strain genomes for metagenomic binning, comparative biology and taxonomic classification.</title>
        <authorList>
            <person name="Goeker M."/>
        </authorList>
    </citation>
    <scope>NUCLEOTIDE SEQUENCE [LARGE SCALE GENOMIC DNA]</scope>
    <source>
        <strain evidence="10 11">DSM 22170</strain>
    </source>
</reference>
<evidence type="ECO:0000256" key="2">
    <source>
        <dbReference type="ARBA" id="ARBA00022448"/>
    </source>
</evidence>
<dbReference type="PANTHER" id="PTHR43495">
    <property type="entry name" value="GABA PERMEASE"/>
    <property type="match status" value="1"/>
</dbReference>
<feature type="transmembrane region" description="Helical" evidence="8">
    <location>
        <begin position="123"/>
        <end position="144"/>
    </location>
</feature>
<keyword evidence="4 8" id="KW-0812">Transmembrane</keyword>
<proteinExistence type="predicted"/>
<feature type="transmembrane region" description="Helical" evidence="8">
    <location>
        <begin position="269"/>
        <end position="293"/>
    </location>
</feature>
<dbReference type="RefSeq" id="WP_188775009.1">
    <property type="nucleotide sequence ID" value="NZ_BMMB01000003.1"/>
</dbReference>
<accession>A0ABU1J4P4</accession>
<dbReference type="InterPro" id="IPR004840">
    <property type="entry name" value="Amino_acid_permease_CS"/>
</dbReference>
<organism evidence="10 11">
    <name type="scientific">Paenibacillus hunanensis</name>
    <dbReference type="NCBI Taxonomy" id="539262"/>
    <lineage>
        <taxon>Bacteria</taxon>
        <taxon>Bacillati</taxon>
        <taxon>Bacillota</taxon>
        <taxon>Bacilli</taxon>
        <taxon>Bacillales</taxon>
        <taxon>Paenibacillaceae</taxon>
        <taxon>Paenibacillus</taxon>
    </lineage>
</organism>
<evidence type="ECO:0000256" key="5">
    <source>
        <dbReference type="ARBA" id="ARBA00022970"/>
    </source>
</evidence>
<evidence type="ECO:0000256" key="6">
    <source>
        <dbReference type="ARBA" id="ARBA00022989"/>
    </source>
</evidence>
<gene>
    <name evidence="10" type="ORF">JOC58_004100</name>
</gene>
<evidence type="ECO:0000259" key="9">
    <source>
        <dbReference type="Pfam" id="PF00324"/>
    </source>
</evidence>
<feature type="transmembrane region" description="Helical" evidence="8">
    <location>
        <begin position="358"/>
        <end position="378"/>
    </location>
</feature>
<evidence type="ECO:0000256" key="4">
    <source>
        <dbReference type="ARBA" id="ARBA00022692"/>
    </source>
</evidence>
<keyword evidence="11" id="KW-1185">Reference proteome</keyword>
<evidence type="ECO:0000256" key="3">
    <source>
        <dbReference type="ARBA" id="ARBA00022475"/>
    </source>
</evidence>
<feature type="transmembrane region" description="Helical" evidence="8">
    <location>
        <begin position="427"/>
        <end position="446"/>
    </location>
</feature>
<feature type="transmembrane region" description="Helical" evidence="8">
    <location>
        <begin position="156"/>
        <end position="174"/>
    </location>
</feature>
<keyword evidence="7 8" id="KW-0472">Membrane</keyword>
<dbReference type="PIRSF" id="PIRSF006060">
    <property type="entry name" value="AA_transporter"/>
    <property type="match status" value="1"/>
</dbReference>
<evidence type="ECO:0000313" key="11">
    <source>
        <dbReference type="Proteomes" id="UP001185028"/>
    </source>
</evidence>
<feature type="transmembrane region" description="Helical" evidence="8">
    <location>
        <begin position="186"/>
        <end position="211"/>
    </location>
</feature>
<feature type="transmembrane region" description="Helical" evidence="8">
    <location>
        <begin position="399"/>
        <end position="421"/>
    </location>
</feature>
<comment type="subcellular location">
    <subcellularLocation>
        <location evidence="1">Cell membrane</location>
        <topology evidence="1">Multi-pass membrane protein</topology>
    </subcellularLocation>
</comment>
<dbReference type="InterPro" id="IPR004841">
    <property type="entry name" value="AA-permease/SLC12A_dom"/>
</dbReference>
<feature type="domain" description="Amino acid permease/ SLC12A" evidence="9">
    <location>
        <begin position="14"/>
        <end position="443"/>
    </location>
</feature>
<evidence type="ECO:0000256" key="8">
    <source>
        <dbReference type="SAM" id="Phobius"/>
    </source>
</evidence>
<sequence length="468" mass="51269">MEQKQLNRGLKSRHIELIALGGTIGVGLFMGSSSTIQWAGPSVLLAYLLAGVIMLFVMRIMGEMLIVQPVTGSFATFAHRYIGPLAGFVTAWSYWFLWVTVGMAEVTAIGIYVNYWFPDIPQWLPALAGVAIIAAANLAAVKFYGEFEFWFAMIKIVAIVFMLILGTAMIFFGLGNGGVPIGLSNLYSHGGFFAGGLKGFLFALCIVTAAYQGIEMIGITAGEAENPKQTLRRSIKNIIWRILIFYAGAIFVIVTIYPWNEVGQNGSPFVLTFAKVGIVAAAGIINFVVLTAAMSGCNSGIYSAGRMLYTLAENGQAPKFFAKVSADSGVPRNSIITTIALLLIGVLFNYLFPDSKLFLYIYSASILPGMIPWFALAISQFKFRRQNREELKGHTFKSLFFPVSNYIVIIYLICVLFGMCFNPDTRVPLIVGAVFIGIVIIGYFSFRIGKGDKRNELTEAQKVSDQRS</sequence>